<name>A0A1H0A188_9ACTN</name>
<dbReference type="Proteomes" id="UP000198680">
    <property type="component" value="Unassembled WGS sequence"/>
</dbReference>
<organism evidence="2 3">
    <name type="scientific">Geodermatophilus siccatus</name>
    <dbReference type="NCBI Taxonomy" id="1137991"/>
    <lineage>
        <taxon>Bacteria</taxon>
        <taxon>Bacillati</taxon>
        <taxon>Actinomycetota</taxon>
        <taxon>Actinomycetes</taxon>
        <taxon>Geodermatophilales</taxon>
        <taxon>Geodermatophilaceae</taxon>
        <taxon>Geodermatophilus</taxon>
    </lineage>
</organism>
<evidence type="ECO:0000313" key="2">
    <source>
        <dbReference type="EMBL" id="SDN27167.1"/>
    </source>
</evidence>
<dbReference type="InterPro" id="IPR029058">
    <property type="entry name" value="AB_hydrolase_fold"/>
</dbReference>
<reference evidence="3" key="1">
    <citation type="submission" date="2016-10" db="EMBL/GenBank/DDBJ databases">
        <authorList>
            <person name="Varghese N."/>
            <person name="Submissions S."/>
        </authorList>
    </citation>
    <scope>NUCLEOTIDE SEQUENCE [LARGE SCALE GENOMIC DNA]</scope>
    <source>
        <strain evidence="3">DSM 45419</strain>
    </source>
</reference>
<feature type="region of interest" description="Disordered" evidence="1">
    <location>
        <begin position="111"/>
        <end position="162"/>
    </location>
</feature>
<sequence>MGDVLVEEVRAAVADLPEQVPDGFARESTAGTVYREVAPDVSDALVAESRKAPGSVHRDSWEGLVRVDDPGRLRDVTAPTLLLRGDADALFDRGQQDRLLAALPDARLRVYEDTGTAPLGAPGGRRSRPGRRPPAQPTSPPGTVVTGVSRPPRRSPGPGSSR</sequence>
<keyword evidence="3" id="KW-1185">Reference proteome</keyword>
<evidence type="ECO:0008006" key="4">
    <source>
        <dbReference type="Google" id="ProtNLM"/>
    </source>
</evidence>
<dbReference type="EMBL" id="FNHE01000015">
    <property type="protein sequence ID" value="SDN27167.1"/>
    <property type="molecule type" value="Genomic_DNA"/>
</dbReference>
<proteinExistence type="predicted"/>
<evidence type="ECO:0000256" key="1">
    <source>
        <dbReference type="SAM" id="MobiDB-lite"/>
    </source>
</evidence>
<dbReference type="Gene3D" id="3.40.50.1820">
    <property type="entry name" value="alpha/beta hydrolase"/>
    <property type="match status" value="1"/>
</dbReference>
<accession>A0A1H0A188</accession>
<dbReference type="SUPFAM" id="SSF53474">
    <property type="entry name" value="alpha/beta-Hydrolases"/>
    <property type="match status" value="1"/>
</dbReference>
<dbReference type="STRING" id="1137991.SAMN05660642_04464"/>
<evidence type="ECO:0000313" key="3">
    <source>
        <dbReference type="Proteomes" id="UP000198680"/>
    </source>
</evidence>
<gene>
    <name evidence="2" type="ORF">SAMN05660642_04464</name>
</gene>
<protein>
    <recommendedName>
        <fullName evidence="4">Alpha/beta hydrolase family protein</fullName>
    </recommendedName>
</protein>
<dbReference type="AlphaFoldDB" id="A0A1H0A188"/>